<geneLocation type="plasmid" evidence="2 3">
    <name>unnamed2</name>
</geneLocation>
<dbReference type="Proteomes" id="UP001500962">
    <property type="component" value="Unassembled WGS sequence"/>
</dbReference>
<proteinExistence type="predicted"/>
<reference evidence="1" key="1">
    <citation type="journal article" date="2014" name="Int. J. Syst. Evol. Microbiol.">
        <title>Complete genome sequence of Corynebacterium casei LMG S-19264T (=DSM 44701T), isolated from a smear-ripened cheese.</title>
        <authorList>
            <consortium name="US DOE Joint Genome Institute (JGI-PGF)"/>
            <person name="Walter F."/>
            <person name="Albersmeier A."/>
            <person name="Kalinowski J."/>
            <person name="Ruckert C."/>
        </authorList>
    </citation>
    <scope>NUCLEOTIDE SEQUENCE</scope>
    <source>
        <strain evidence="1">JCM 12289</strain>
    </source>
</reference>
<gene>
    <name evidence="1" type="ORF">GCM10008985_05290</name>
    <name evidence="2" type="ORF">MUK72_17010</name>
</gene>
<dbReference type="Proteomes" id="UP000830542">
    <property type="component" value="Plasmid unnamed2"/>
</dbReference>
<organism evidence="1 4">
    <name type="scientific">Halococcus dombrowskii</name>
    <dbReference type="NCBI Taxonomy" id="179637"/>
    <lineage>
        <taxon>Archaea</taxon>
        <taxon>Methanobacteriati</taxon>
        <taxon>Methanobacteriota</taxon>
        <taxon>Stenosarchaea group</taxon>
        <taxon>Halobacteria</taxon>
        <taxon>Halobacteriales</taxon>
        <taxon>Halococcaceae</taxon>
        <taxon>Halococcus</taxon>
    </lineage>
</organism>
<dbReference type="AlphaFoldDB" id="A0AAV3SDC0"/>
<evidence type="ECO:0000313" key="4">
    <source>
        <dbReference type="Proteomes" id="UP001500962"/>
    </source>
</evidence>
<keyword evidence="2" id="KW-0614">Plasmid</keyword>
<dbReference type="RefSeq" id="WP_244706079.1">
    <property type="nucleotide sequence ID" value="NZ_BAAADN010000008.1"/>
</dbReference>
<evidence type="ECO:0000313" key="1">
    <source>
        <dbReference type="EMBL" id="GAA0452559.1"/>
    </source>
</evidence>
<keyword evidence="3" id="KW-1185">Reference proteome</keyword>
<dbReference type="EMBL" id="BAAADN010000008">
    <property type="protein sequence ID" value="GAA0452559.1"/>
    <property type="molecule type" value="Genomic_DNA"/>
</dbReference>
<evidence type="ECO:0000313" key="2">
    <source>
        <dbReference type="EMBL" id="UOO96912.1"/>
    </source>
</evidence>
<name>A0AAV3SDC0_HALDO</name>
<reference evidence="2" key="2">
    <citation type="submission" date="2022-04" db="EMBL/GenBank/DDBJ databases">
        <title>Sequencing and genomic assembly of Halococcus dombrowskii.</title>
        <authorList>
            <person name="Lim S.W."/>
            <person name="MacLea K.S."/>
        </authorList>
    </citation>
    <scope>NUCLEOTIDE SEQUENCE</scope>
    <source>
        <strain evidence="2">H4</strain>
        <plasmid evidence="2">unnamed2</plasmid>
    </source>
</reference>
<evidence type="ECO:0000313" key="3">
    <source>
        <dbReference type="Proteomes" id="UP000830542"/>
    </source>
</evidence>
<protein>
    <submittedName>
        <fullName evidence="1">Uncharacterized protein</fullName>
    </submittedName>
</protein>
<reference evidence="1" key="3">
    <citation type="submission" date="2023-12" db="EMBL/GenBank/DDBJ databases">
        <authorList>
            <person name="Sun Q."/>
            <person name="Inoue M."/>
        </authorList>
    </citation>
    <scope>NUCLEOTIDE SEQUENCE</scope>
    <source>
        <strain evidence="1">JCM 12289</strain>
    </source>
</reference>
<dbReference type="GeneID" id="71763584"/>
<dbReference type="EMBL" id="CP095007">
    <property type="protein sequence ID" value="UOO96912.1"/>
    <property type="molecule type" value="Genomic_DNA"/>
</dbReference>
<dbReference type="KEGG" id="hdo:MUK72_17010"/>
<sequence>MSDQIYEDTSPGRDYYIQEDKHELYKELQESEESPFTESELNEIFVFAVAYGSRKAGRTPIDGAGRALFNRPAHNDQTLWFIRSVAVAEERTTDVLIDGEKVKEIAEEYANGGITELHNKVFGPGDPLIELSDDVIELAQEHNPE</sequence>
<accession>A0AAV3SDC0</accession>